<sequence length="127" mass="14459">MQDGPHGSSIEEETTWRRIGQRLRAVREQLNKTQDAVAEYLGVTRPVVSNLENGKRPVSLAELMRLAMLYGYPVQYFLGNDGSAEDGVVALFRSRDLTDTDREKLAWLHGFLEDYLFIRRLWGGESG</sequence>
<keyword evidence="1" id="KW-0805">Transcription regulation</keyword>
<dbReference type="GO" id="GO:0003700">
    <property type="term" value="F:DNA-binding transcription factor activity"/>
    <property type="evidence" value="ECO:0007669"/>
    <property type="project" value="TreeGrafter"/>
</dbReference>
<dbReference type="InterPro" id="IPR050807">
    <property type="entry name" value="TransReg_Diox_bact_type"/>
</dbReference>
<dbReference type="PANTHER" id="PTHR46797">
    <property type="entry name" value="HTH-TYPE TRANSCRIPTIONAL REGULATOR"/>
    <property type="match status" value="1"/>
</dbReference>
<reference evidence="5" key="1">
    <citation type="submission" date="2022-03" db="EMBL/GenBank/DDBJ databases">
        <title>Complete genome sequence of Caldinitratiruptor microaerophilus.</title>
        <authorList>
            <person name="Mukaiyama R."/>
            <person name="Nishiyama T."/>
            <person name="Ueda K."/>
        </authorList>
    </citation>
    <scope>NUCLEOTIDE SEQUENCE</scope>
    <source>
        <strain evidence="5">JCM 16183</strain>
    </source>
</reference>
<dbReference type="PROSITE" id="PS50943">
    <property type="entry name" value="HTH_CROC1"/>
    <property type="match status" value="1"/>
</dbReference>
<gene>
    <name evidence="5" type="ORF">caldi_32750</name>
</gene>
<name>A0AA35CQY6_9FIRM</name>
<dbReference type="InterPro" id="IPR010982">
    <property type="entry name" value="Lambda_DNA-bd_dom_sf"/>
</dbReference>
<dbReference type="GO" id="GO:0003677">
    <property type="term" value="F:DNA binding"/>
    <property type="evidence" value="ECO:0007669"/>
    <property type="project" value="UniProtKB-KW"/>
</dbReference>
<dbReference type="Pfam" id="PF01381">
    <property type="entry name" value="HTH_3"/>
    <property type="match status" value="1"/>
</dbReference>
<dbReference type="PANTHER" id="PTHR46797:SF23">
    <property type="entry name" value="HTH-TYPE TRANSCRIPTIONAL REGULATOR SUTR"/>
    <property type="match status" value="1"/>
</dbReference>
<dbReference type="SUPFAM" id="SSF47413">
    <property type="entry name" value="lambda repressor-like DNA-binding domains"/>
    <property type="match status" value="1"/>
</dbReference>
<evidence type="ECO:0000313" key="6">
    <source>
        <dbReference type="Proteomes" id="UP001163687"/>
    </source>
</evidence>
<keyword evidence="6" id="KW-1185">Reference proteome</keyword>
<evidence type="ECO:0000313" key="5">
    <source>
        <dbReference type="EMBL" id="BDG62185.1"/>
    </source>
</evidence>
<accession>A0AA35CQY6</accession>
<evidence type="ECO:0000256" key="3">
    <source>
        <dbReference type="ARBA" id="ARBA00023163"/>
    </source>
</evidence>
<feature type="domain" description="HTH cro/C1-type" evidence="4">
    <location>
        <begin position="23"/>
        <end position="77"/>
    </location>
</feature>
<proteinExistence type="predicted"/>
<dbReference type="CDD" id="cd00093">
    <property type="entry name" value="HTH_XRE"/>
    <property type="match status" value="1"/>
</dbReference>
<dbReference type="SMART" id="SM00530">
    <property type="entry name" value="HTH_XRE"/>
    <property type="match status" value="1"/>
</dbReference>
<dbReference type="Gene3D" id="1.10.260.40">
    <property type="entry name" value="lambda repressor-like DNA-binding domains"/>
    <property type="match status" value="1"/>
</dbReference>
<evidence type="ECO:0000256" key="1">
    <source>
        <dbReference type="ARBA" id="ARBA00023015"/>
    </source>
</evidence>
<dbReference type="KEGG" id="cmic:caldi_32750"/>
<dbReference type="RefSeq" id="WP_264844835.1">
    <property type="nucleotide sequence ID" value="NZ_AP025628.1"/>
</dbReference>
<dbReference type="EMBL" id="AP025628">
    <property type="protein sequence ID" value="BDG62185.1"/>
    <property type="molecule type" value="Genomic_DNA"/>
</dbReference>
<keyword evidence="2" id="KW-0238">DNA-binding</keyword>
<dbReference type="AlphaFoldDB" id="A0AA35CQY6"/>
<protein>
    <recommendedName>
        <fullName evidence="4">HTH cro/C1-type domain-containing protein</fullName>
    </recommendedName>
</protein>
<keyword evidence="3" id="KW-0804">Transcription</keyword>
<organism evidence="5 6">
    <name type="scientific">Caldinitratiruptor microaerophilus</name>
    <dbReference type="NCBI Taxonomy" id="671077"/>
    <lineage>
        <taxon>Bacteria</taxon>
        <taxon>Bacillati</taxon>
        <taxon>Bacillota</taxon>
        <taxon>Clostridia</taxon>
        <taxon>Eubacteriales</taxon>
        <taxon>Symbiobacteriaceae</taxon>
        <taxon>Caldinitratiruptor</taxon>
    </lineage>
</organism>
<dbReference type="InterPro" id="IPR001387">
    <property type="entry name" value="Cro/C1-type_HTH"/>
</dbReference>
<evidence type="ECO:0000256" key="2">
    <source>
        <dbReference type="ARBA" id="ARBA00023125"/>
    </source>
</evidence>
<dbReference type="GO" id="GO:0005829">
    <property type="term" value="C:cytosol"/>
    <property type="evidence" value="ECO:0007669"/>
    <property type="project" value="TreeGrafter"/>
</dbReference>
<dbReference type="Proteomes" id="UP001163687">
    <property type="component" value="Chromosome"/>
</dbReference>
<evidence type="ECO:0000259" key="4">
    <source>
        <dbReference type="PROSITE" id="PS50943"/>
    </source>
</evidence>